<keyword evidence="4" id="KW-1185">Reference proteome</keyword>
<dbReference type="EMBL" id="JAWDGP010003248">
    <property type="protein sequence ID" value="KAK3776115.1"/>
    <property type="molecule type" value="Genomic_DNA"/>
</dbReference>
<reference evidence="3" key="1">
    <citation type="journal article" date="2023" name="G3 (Bethesda)">
        <title>A reference genome for the long-term kleptoplast-retaining sea slug Elysia crispata morphotype clarki.</title>
        <authorList>
            <person name="Eastman K.E."/>
            <person name="Pendleton A.L."/>
            <person name="Shaikh M.A."/>
            <person name="Suttiyut T."/>
            <person name="Ogas R."/>
            <person name="Tomko P."/>
            <person name="Gavelis G."/>
            <person name="Widhalm J.R."/>
            <person name="Wisecaver J.H."/>
        </authorList>
    </citation>
    <scope>NUCLEOTIDE SEQUENCE</scope>
    <source>
        <strain evidence="3">ECLA1</strain>
    </source>
</reference>
<dbReference type="PROSITE" id="PS50958">
    <property type="entry name" value="SMB_2"/>
    <property type="match status" value="1"/>
</dbReference>
<feature type="domain" description="SMB" evidence="2">
    <location>
        <begin position="75"/>
        <end position="120"/>
    </location>
</feature>
<sequence>MYMQLTDKVYPAKLPMSESADSHGSCGERTECGGKRNDEVGLIEVSNVAYKMVLRSEMMANIYELGMCSQPDVLRRISCRDRCGQRPESREVPAQCDCDQDCFMYGDCCEDMNKLCTDMFVLATTSFYENRDNFFLLSVKNMKGTCFLASIN</sequence>
<organism evidence="3 4">
    <name type="scientific">Elysia crispata</name>
    <name type="common">lettuce slug</name>
    <dbReference type="NCBI Taxonomy" id="231223"/>
    <lineage>
        <taxon>Eukaryota</taxon>
        <taxon>Metazoa</taxon>
        <taxon>Spiralia</taxon>
        <taxon>Lophotrochozoa</taxon>
        <taxon>Mollusca</taxon>
        <taxon>Gastropoda</taxon>
        <taxon>Heterobranchia</taxon>
        <taxon>Euthyneura</taxon>
        <taxon>Panpulmonata</taxon>
        <taxon>Sacoglossa</taxon>
        <taxon>Placobranchoidea</taxon>
        <taxon>Plakobranchidae</taxon>
        <taxon>Elysia</taxon>
    </lineage>
</organism>
<comment type="caution">
    <text evidence="3">The sequence shown here is derived from an EMBL/GenBank/DDBJ whole genome shotgun (WGS) entry which is preliminary data.</text>
</comment>
<dbReference type="InterPro" id="IPR001212">
    <property type="entry name" value="Somatomedin_B_dom"/>
</dbReference>
<dbReference type="Pfam" id="PF01033">
    <property type="entry name" value="Somatomedin_B"/>
    <property type="match status" value="1"/>
</dbReference>
<protein>
    <recommendedName>
        <fullName evidence="2">SMB domain-containing protein</fullName>
    </recommendedName>
</protein>
<dbReference type="SMART" id="SM00201">
    <property type="entry name" value="SO"/>
    <property type="match status" value="1"/>
</dbReference>
<evidence type="ECO:0000259" key="2">
    <source>
        <dbReference type="PROSITE" id="PS50958"/>
    </source>
</evidence>
<evidence type="ECO:0000313" key="4">
    <source>
        <dbReference type="Proteomes" id="UP001283361"/>
    </source>
</evidence>
<evidence type="ECO:0000256" key="1">
    <source>
        <dbReference type="ARBA" id="ARBA00023157"/>
    </source>
</evidence>
<keyword evidence="1" id="KW-1015">Disulfide bond</keyword>
<gene>
    <name evidence="3" type="ORF">RRG08_046782</name>
</gene>
<dbReference type="SUPFAM" id="SSF90188">
    <property type="entry name" value="Somatomedin B domain"/>
    <property type="match status" value="1"/>
</dbReference>
<dbReference type="InterPro" id="IPR036024">
    <property type="entry name" value="Somatomedin_B-like_dom_sf"/>
</dbReference>
<proteinExistence type="predicted"/>
<dbReference type="Gene3D" id="4.10.410.20">
    <property type="match status" value="1"/>
</dbReference>
<evidence type="ECO:0000313" key="3">
    <source>
        <dbReference type="EMBL" id="KAK3776115.1"/>
    </source>
</evidence>
<name>A0AAE1DN93_9GAST</name>
<accession>A0AAE1DN93</accession>
<dbReference type="Proteomes" id="UP001283361">
    <property type="component" value="Unassembled WGS sequence"/>
</dbReference>
<dbReference type="AlphaFoldDB" id="A0AAE1DN93"/>